<gene>
    <name evidence="2" type="ORF">KVT40_004031</name>
</gene>
<accession>A0A8K0L4T5</accession>
<protein>
    <submittedName>
        <fullName evidence="2">Uncharacterized protein</fullName>
    </submittedName>
</protein>
<dbReference type="Proteomes" id="UP000809789">
    <property type="component" value="Unassembled WGS sequence"/>
</dbReference>
<evidence type="ECO:0000313" key="3">
    <source>
        <dbReference type="Proteomes" id="UP000809789"/>
    </source>
</evidence>
<feature type="compositionally biased region" description="Low complexity" evidence="1">
    <location>
        <begin position="59"/>
        <end position="76"/>
    </location>
</feature>
<feature type="region of interest" description="Disordered" evidence="1">
    <location>
        <begin position="96"/>
        <end position="135"/>
    </location>
</feature>
<comment type="caution">
    <text evidence="2">The sequence shown here is derived from an EMBL/GenBank/DDBJ whole genome shotgun (WGS) entry which is preliminary data.</text>
</comment>
<dbReference type="EMBL" id="JAESVG020000004">
    <property type="protein sequence ID" value="KAG8628158.1"/>
    <property type="molecule type" value="Genomic_DNA"/>
</dbReference>
<keyword evidence="3" id="KW-1185">Reference proteome</keyword>
<dbReference type="InterPro" id="IPR017956">
    <property type="entry name" value="AT_hook_DNA-bd_motif"/>
</dbReference>
<proteinExistence type="predicted"/>
<feature type="region of interest" description="Disordered" evidence="1">
    <location>
        <begin position="57"/>
        <end position="77"/>
    </location>
</feature>
<reference evidence="2" key="1">
    <citation type="submission" date="2021-07" db="EMBL/GenBank/DDBJ databases">
        <title>Elsinoe batatas strain:CRI-CJ2 Genome sequencing and assembly.</title>
        <authorList>
            <person name="Huang L."/>
        </authorList>
    </citation>
    <scope>NUCLEOTIDE SEQUENCE</scope>
    <source>
        <strain evidence="2">CRI-CJ2</strain>
    </source>
</reference>
<evidence type="ECO:0000256" key="1">
    <source>
        <dbReference type="SAM" id="MobiDB-lite"/>
    </source>
</evidence>
<sequence>MAFFTRFTQSVWQYVSPAKPAADKRREHTIELSPPSSLSLLQQRQSMSPTSRVAAWHVTSPTTSLTSKTSPTELSTGTYLKRKRTPTLPEVQPLKRARGRPPKVSGKTAPIIKRPRGRPRKSTGSKKPTAKSPMADFDVDMTAVDDESSMRSEIVVGQPRSLSPDGKALPESTRSWDEGDALDDTCMDIENATLDAPSTVGRGSSPAVTLDVINPGSQVTAQDLSAFPIMAQPLILRLLARGQEPALAGTWENDFPFLPETLFLRSASQPPHIGSVSGSNFRAQKYFDNLLKLGAQARDKALLGKSPDRSIVKTIQKYFAWTFRDADLIAEDQLKCPAILVTAFTNQQADPAMAQRILVEKLYHQECIWRNWLGNDMLLPCLYGVLVTNSMVVITVYEPDGSFTEDKGHSLDKIETGLQSLGVFDFGSEGFDVWNALAIALLAVHVRDVMRGYAA</sequence>
<feature type="compositionally biased region" description="Basic residues" evidence="1">
    <location>
        <begin position="113"/>
        <end position="124"/>
    </location>
</feature>
<dbReference type="SMART" id="SM00384">
    <property type="entry name" value="AT_hook"/>
    <property type="match status" value="2"/>
</dbReference>
<organism evidence="2 3">
    <name type="scientific">Elsinoe batatas</name>
    <dbReference type="NCBI Taxonomy" id="2601811"/>
    <lineage>
        <taxon>Eukaryota</taxon>
        <taxon>Fungi</taxon>
        <taxon>Dikarya</taxon>
        <taxon>Ascomycota</taxon>
        <taxon>Pezizomycotina</taxon>
        <taxon>Dothideomycetes</taxon>
        <taxon>Dothideomycetidae</taxon>
        <taxon>Myriangiales</taxon>
        <taxon>Elsinoaceae</taxon>
        <taxon>Elsinoe</taxon>
    </lineage>
</organism>
<dbReference type="OrthoDB" id="5286775at2759"/>
<evidence type="ECO:0000313" key="2">
    <source>
        <dbReference type="EMBL" id="KAG8628158.1"/>
    </source>
</evidence>
<name>A0A8K0L4T5_9PEZI</name>
<dbReference type="AlphaFoldDB" id="A0A8K0L4T5"/>
<dbReference type="GO" id="GO:0003677">
    <property type="term" value="F:DNA binding"/>
    <property type="evidence" value="ECO:0007669"/>
    <property type="project" value="InterPro"/>
</dbReference>
<feature type="region of interest" description="Disordered" evidence="1">
    <location>
        <begin position="156"/>
        <end position="177"/>
    </location>
</feature>